<dbReference type="Pfam" id="PF10934">
    <property type="entry name" value="Sheath_initiator"/>
    <property type="match status" value="1"/>
</dbReference>
<organism evidence="1 2">
    <name type="scientific">Paenibacillus lautus</name>
    <name type="common">Bacillus lautus</name>
    <dbReference type="NCBI Taxonomy" id="1401"/>
    <lineage>
        <taxon>Bacteria</taxon>
        <taxon>Bacillati</taxon>
        <taxon>Bacillota</taxon>
        <taxon>Bacilli</taxon>
        <taxon>Bacillales</taxon>
        <taxon>Paenibacillaceae</taxon>
        <taxon>Paenibacillus</taxon>
    </lineage>
</organism>
<dbReference type="KEGG" id="plw:D5F53_00145"/>
<dbReference type="AlphaFoldDB" id="A0A385TEF8"/>
<dbReference type="InterPro" id="IPR020288">
    <property type="entry name" value="Sheath_initiator"/>
</dbReference>
<dbReference type="Proteomes" id="UP000266552">
    <property type="component" value="Chromosome"/>
</dbReference>
<evidence type="ECO:0000313" key="1">
    <source>
        <dbReference type="EMBL" id="AYB41801.1"/>
    </source>
</evidence>
<evidence type="ECO:0000313" key="2">
    <source>
        <dbReference type="Proteomes" id="UP000266552"/>
    </source>
</evidence>
<reference evidence="1 2" key="1">
    <citation type="submission" date="2018-09" db="EMBL/GenBank/DDBJ databases">
        <title>Genome Sequence of Paenibacillus lautus Strain E7593-69, Azo Dye-Degrading Bacteria, Isolated from Commercial Tattoo Inks.</title>
        <authorList>
            <person name="Nho S.W."/>
            <person name="Kim S.-J."/>
            <person name="Kweon O."/>
            <person name="Cerniglia C.E."/>
        </authorList>
    </citation>
    <scope>NUCLEOTIDE SEQUENCE [LARGE SCALE GENOMIC DNA]</scope>
    <source>
        <strain evidence="1 2">E7593-69</strain>
    </source>
</reference>
<keyword evidence="2" id="KW-1185">Reference proteome</keyword>
<dbReference type="EMBL" id="CP032412">
    <property type="protein sequence ID" value="AYB41801.1"/>
    <property type="molecule type" value="Genomic_DNA"/>
</dbReference>
<name>A0A385TEF8_PAELA</name>
<sequence length="159" mass="18018">MARRIMQSTRQVNNVFPELAFDETEETLPAASMGKVFLFDFDEQKYVLKDGKPVEATYEEAIKQWVTMVLITETDKYPVYSTEFGIGLAKFIGRKDIPLATITSEVGRQIAETIMLHPEVTGIEDLTVQRGDGRAILSFSILTRRKIIEGFESEVRYSG</sequence>
<gene>
    <name evidence="1" type="ORF">D5F53_00145</name>
</gene>
<proteinExistence type="predicted"/>
<protein>
    <submittedName>
        <fullName evidence="1">DUF2634 domain-containing protein</fullName>
    </submittedName>
</protein>
<accession>A0A385TEF8</accession>